<comment type="caution">
    <text evidence="1">The sequence shown here is derived from an EMBL/GenBank/DDBJ whole genome shotgun (WGS) entry which is preliminary data.</text>
</comment>
<accession>A0ABW0L9R1</accession>
<reference evidence="2" key="1">
    <citation type="journal article" date="2019" name="Int. J. Syst. Evol. Microbiol.">
        <title>The Global Catalogue of Microorganisms (GCM) 10K type strain sequencing project: providing services to taxonomists for standard genome sequencing and annotation.</title>
        <authorList>
            <consortium name="The Broad Institute Genomics Platform"/>
            <consortium name="The Broad Institute Genome Sequencing Center for Infectious Disease"/>
            <person name="Wu L."/>
            <person name="Ma J."/>
        </authorList>
    </citation>
    <scope>NUCLEOTIDE SEQUENCE [LARGE SCALE GENOMIC DNA]</scope>
    <source>
        <strain evidence="2">KACC 12649</strain>
    </source>
</reference>
<gene>
    <name evidence="1" type="ORF">ACFPN5_17600</name>
</gene>
<dbReference type="Proteomes" id="UP001596050">
    <property type="component" value="Unassembled WGS sequence"/>
</dbReference>
<keyword evidence="2" id="KW-1185">Reference proteome</keyword>
<evidence type="ECO:0000313" key="2">
    <source>
        <dbReference type="Proteomes" id="UP001596050"/>
    </source>
</evidence>
<organism evidence="1 2">
    <name type="scientific">Massilia niabensis</name>
    <dbReference type="NCBI Taxonomy" id="544910"/>
    <lineage>
        <taxon>Bacteria</taxon>
        <taxon>Pseudomonadati</taxon>
        <taxon>Pseudomonadota</taxon>
        <taxon>Betaproteobacteria</taxon>
        <taxon>Burkholderiales</taxon>
        <taxon>Oxalobacteraceae</taxon>
        <taxon>Telluria group</taxon>
        <taxon>Massilia</taxon>
    </lineage>
</organism>
<proteinExistence type="predicted"/>
<dbReference type="RefSeq" id="WP_379785079.1">
    <property type="nucleotide sequence ID" value="NZ_JBHSMU010000015.1"/>
</dbReference>
<dbReference type="EMBL" id="JBHSMU010000015">
    <property type="protein sequence ID" value="MFC5461627.1"/>
    <property type="molecule type" value="Genomic_DNA"/>
</dbReference>
<evidence type="ECO:0000313" key="1">
    <source>
        <dbReference type="EMBL" id="MFC5461627.1"/>
    </source>
</evidence>
<name>A0ABW0L9R1_9BURK</name>
<sequence length="73" mass="8330">MIQIERLRTMARDAIEEYQSALVAGGEPTFPQWAEDLLAVCDHAEVGLQFRSVARTTVTPERRRNWPSLMRAS</sequence>
<protein>
    <submittedName>
        <fullName evidence="1">Uncharacterized protein</fullName>
    </submittedName>
</protein>